<keyword evidence="5 7" id="KW-0378">Hydrolase</keyword>
<keyword evidence="10" id="KW-1185">Reference proteome</keyword>
<dbReference type="InterPro" id="IPR013785">
    <property type="entry name" value="Aldolase_TIM"/>
</dbReference>
<evidence type="ECO:0000256" key="4">
    <source>
        <dbReference type="ARBA" id="ARBA00022729"/>
    </source>
</evidence>
<proteinExistence type="inferred from homology"/>
<dbReference type="PANTHER" id="PTHR11452:SF75">
    <property type="entry name" value="ALPHA-GALACTOSIDASE MEL1"/>
    <property type="match status" value="1"/>
</dbReference>
<comment type="caution">
    <text evidence="9">The sequence shown here is derived from an EMBL/GenBank/DDBJ whole genome shotgun (WGS) entry which is preliminary data.</text>
</comment>
<dbReference type="InterPro" id="IPR013780">
    <property type="entry name" value="Glyco_hydro_b"/>
</dbReference>
<evidence type="ECO:0000256" key="6">
    <source>
        <dbReference type="ARBA" id="ARBA00023295"/>
    </source>
</evidence>
<evidence type="ECO:0000256" key="2">
    <source>
        <dbReference type="ARBA" id="ARBA00009743"/>
    </source>
</evidence>
<protein>
    <recommendedName>
        <fullName evidence="3 7">Alpha-galactosidase</fullName>
        <ecNumber evidence="3 7">3.2.1.22</ecNumber>
    </recommendedName>
    <alternativeName>
        <fullName evidence="7">Melibiase</fullName>
    </alternativeName>
</protein>
<accession>A0AAN6Y5W6</accession>
<evidence type="ECO:0000256" key="3">
    <source>
        <dbReference type="ARBA" id="ARBA00012755"/>
    </source>
</evidence>
<reference evidence="9" key="1">
    <citation type="journal article" date="2023" name="Mol. Phylogenet. Evol.">
        <title>Genome-scale phylogeny and comparative genomics of the fungal order Sordariales.</title>
        <authorList>
            <person name="Hensen N."/>
            <person name="Bonometti L."/>
            <person name="Westerberg I."/>
            <person name="Brannstrom I.O."/>
            <person name="Guillou S."/>
            <person name="Cros-Aarteil S."/>
            <person name="Calhoun S."/>
            <person name="Haridas S."/>
            <person name="Kuo A."/>
            <person name="Mondo S."/>
            <person name="Pangilinan J."/>
            <person name="Riley R."/>
            <person name="LaButti K."/>
            <person name="Andreopoulos B."/>
            <person name="Lipzen A."/>
            <person name="Chen C."/>
            <person name="Yan M."/>
            <person name="Daum C."/>
            <person name="Ng V."/>
            <person name="Clum A."/>
            <person name="Steindorff A."/>
            <person name="Ohm R.A."/>
            <person name="Martin F."/>
            <person name="Silar P."/>
            <person name="Natvig D.O."/>
            <person name="Lalanne C."/>
            <person name="Gautier V."/>
            <person name="Ament-Velasquez S.L."/>
            <person name="Kruys A."/>
            <person name="Hutchinson M.I."/>
            <person name="Powell A.J."/>
            <person name="Barry K."/>
            <person name="Miller A.N."/>
            <person name="Grigoriev I.V."/>
            <person name="Debuchy R."/>
            <person name="Gladieux P."/>
            <person name="Hiltunen Thoren M."/>
            <person name="Johannesson H."/>
        </authorList>
    </citation>
    <scope>NUCLEOTIDE SEQUENCE</scope>
    <source>
        <strain evidence="9">PSN293</strain>
    </source>
</reference>
<gene>
    <name evidence="9" type="ORF">QBC37DRAFT_316772</name>
</gene>
<dbReference type="Gene3D" id="2.60.120.260">
    <property type="entry name" value="Galactose-binding domain-like"/>
    <property type="match status" value="1"/>
</dbReference>
<dbReference type="Gene3D" id="3.20.20.70">
    <property type="entry name" value="Aldolase class I"/>
    <property type="match status" value="1"/>
</dbReference>
<dbReference type="GO" id="GO:0005975">
    <property type="term" value="P:carbohydrate metabolic process"/>
    <property type="evidence" value="ECO:0007669"/>
    <property type="project" value="InterPro"/>
</dbReference>
<reference evidence="9" key="2">
    <citation type="submission" date="2023-05" db="EMBL/GenBank/DDBJ databases">
        <authorList>
            <consortium name="Lawrence Berkeley National Laboratory"/>
            <person name="Steindorff A."/>
            <person name="Hensen N."/>
            <person name="Bonometti L."/>
            <person name="Westerberg I."/>
            <person name="Brannstrom I.O."/>
            <person name="Guillou S."/>
            <person name="Cros-Aarteil S."/>
            <person name="Calhoun S."/>
            <person name="Haridas S."/>
            <person name="Kuo A."/>
            <person name="Mondo S."/>
            <person name="Pangilinan J."/>
            <person name="Riley R."/>
            <person name="Labutti K."/>
            <person name="Andreopoulos B."/>
            <person name="Lipzen A."/>
            <person name="Chen C."/>
            <person name="Yanf M."/>
            <person name="Daum C."/>
            <person name="Ng V."/>
            <person name="Clum A."/>
            <person name="Ohm R."/>
            <person name="Martin F."/>
            <person name="Silar P."/>
            <person name="Natvig D."/>
            <person name="Lalanne C."/>
            <person name="Gautier V."/>
            <person name="Ament-Velasquez S.L."/>
            <person name="Kruys A."/>
            <person name="Hutchinson M.I."/>
            <person name="Powell A.J."/>
            <person name="Barry K."/>
            <person name="Miller A.N."/>
            <person name="Grigoriev I.V."/>
            <person name="Debuchy R."/>
            <person name="Gladieux P."/>
            <person name="Thoren M.H."/>
            <person name="Johannesson H."/>
        </authorList>
    </citation>
    <scope>NUCLEOTIDE SEQUENCE</scope>
    <source>
        <strain evidence="9">PSN293</strain>
    </source>
</reference>
<evidence type="ECO:0000256" key="5">
    <source>
        <dbReference type="ARBA" id="ARBA00022801"/>
    </source>
</evidence>
<dbReference type="InterPro" id="IPR041233">
    <property type="entry name" value="Melibiase_C"/>
</dbReference>
<keyword evidence="6 7" id="KW-0326">Glycosidase</keyword>
<organism evidence="9 10">
    <name type="scientific">Rhypophila decipiens</name>
    <dbReference type="NCBI Taxonomy" id="261697"/>
    <lineage>
        <taxon>Eukaryota</taxon>
        <taxon>Fungi</taxon>
        <taxon>Dikarya</taxon>
        <taxon>Ascomycota</taxon>
        <taxon>Pezizomycotina</taxon>
        <taxon>Sordariomycetes</taxon>
        <taxon>Sordariomycetidae</taxon>
        <taxon>Sordariales</taxon>
        <taxon>Naviculisporaceae</taxon>
        <taxon>Rhypophila</taxon>
    </lineage>
</organism>
<dbReference type="CDD" id="cd14792">
    <property type="entry name" value="GH27"/>
    <property type="match status" value="1"/>
</dbReference>
<feature type="domain" description="Alpha galactosidase C-terminal" evidence="8">
    <location>
        <begin position="292"/>
        <end position="364"/>
    </location>
</feature>
<dbReference type="Pfam" id="PF17801">
    <property type="entry name" value="Melibiase_C"/>
    <property type="match status" value="1"/>
</dbReference>
<dbReference type="InterPro" id="IPR002241">
    <property type="entry name" value="Glyco_hydro_27"/>
</dbReference>
<dbReference type="Gene3D" id="2.60.40.1180">
    <property type="entry name" value="Golgi alpha-mannosidase II"/>
    <property type="match status" value="1"/>
</dbReference>
<dbReference type="EMBL" id="MU858113">
    <property type="protein sequence ID" value="KAK4213214.1"/>
    <property type="molecule type" value="Genomic_DNA"/>
</dbReference>
<name>A0AAN6Y5W6_9PEZI</name>
<keyword evidence="7" id="KW-1015">Disulfide bond</keyword>
<dbReference type="Proteomes" id="UP001301769">
    <property type="component" value="Unassembled WGS sequence"/>
</dbReference>
<evidence type="ECO:0000259" key="8">
    <source>
        <dbReference type="Pfam" id="PF17801"/>
    </source>
</evidence>
<keyword evidence="4" id="KW-0732">Signal</keyword>
<dbReference type="AlphaFoldDB" id="A0AAN6Y5W6"/>
<evidence type="ECO:0000256" key="7">
    <source>
        <dbReference type="RuleBase" id="RU361168"/>
    </source>
</evidence>
<evidence type="ECO:0000313" key="10">
    <source>
        <dbReference type="Proteomes" id="UP001301769"/>
    </source>
</evidence>
<dbReference type="EC" id="3.2.1.22" evidence="3 7"/>
<evidence type="ECO:0000313" key="9">
    <source>
        <dbReference type="EMBL" id="KAK4213214.1"/>
    </source>
</evidence>
<dbReference type="Pfam" id="PF16499">
    <property type="entry name" value="Melibiase_2"/>
    <property type="match status" value="1"/>
</dbReference>
<dbReference type="PRINTS" id="PR00740">
    <property type="entry name" value="GLHYDRLASE27"/>
</dbReference>
<sequence>MGWNSYNNYGCNPSEQIMKTNAQGLVTQGLDKLGYTYVTTDCGWNANHRDSSQRLVWNATLFPSGGKALCDYIHGLGLKCGVYSGGGYFQCGSTDQPASLGYEAIDAQTFAAWGADSLKYDNCYSTSNTNMVDYNSAETGSSRRFVNMSSALNSTWRDIIYQVCQWGCGQDIGQWAPPIANSYRISNDITAGWPSIWRITNQVVPYWKYVRPGAFPDMDMLMVGLNKLTTEEERFHFGMWAINKSPLIIGMPTTGSTASASMSILKNKEVIAINQDSLGQAPQLLRRYTIEEYDIWAGNLSSNRLVVGLANWRNAPQSVTLNLASVLGVASATARDIWKATDVGRISGDYTTSLAAHQLQLLVLSNITFNAMSIPKTTGTYYAATANATGGTKVTCAKGQCAPSQSKITGITGTTSITFSNVRTGTPATTKKLLAIDFCNYDVALGSAWSGGTNTRNMTIAVNGGPAKRWTFPISGGNWYESGRLHVEVDGFKAGGENKVVFGAFSGQAAPDLVGFEVLE</sequence>
<dbReference type="PANTHER" id="PTHR11452">
    <property type="entry name" value="ALPHA-GALACTOSIDASE/ALPHA-N-ACETYLGALACTOSAMINIDASE"/>
    <property type="match status" value="1"/>
</dbReference>
<comment type="catalytic activity">
    <reaction evidence="1 7">
        <text>Hydrolysis of terminal, non-reducing alpha-D-galactose residues in alpha-D-galactosides, including galactose oligosaccharides, galactomannans and galactolipids.</text>
        <dbReference type="EC" id="3.2.1.22"/>
    </reaction>
</comment>
<dbReference type="GO" id="GO:0004557">
    <property type="term" value="F:alpha-galactosidase activity"/>
    <property type="evidence" value="ECO:0007669"/>
    <property type="project" value="UniProtKB-EC"/>
</dbReference>
<dbReference type="CDD" id="cd04081">
    <property type="entry name" value="CBM35_galactosidase-like"/>
    <property type="match status" value="1"/>
</dbReference>
<comment type="similarity">
    <text evidence="2 7">Belongs to the glycosyl hydrolase 27 family.</text>
</comment>
<dbReference type="FunFam" id="3.20.20.70:FF:000197">
    <property type="entry name" value="Alpha-galactosidase"/>
    <property type="match status" value="1"/>
</dbReference>
<dbReference type="SUPFAM" id="SSF51011">
    <property type="entry name" value="Glycosyl hydrolase domain"/>
    <property type="match status" value="1"/>
</dbReference>
<evidence type="ECO:0000256" key="1">
    <source>
        <dbReference type="ARBA" id="ARBA00001255"/>
    </source>
</evidence>
<dbReference type="InterPro" id="IPR017853">
    <property type="entry name" value="GH"/>
</dbReference>
<dbReference type="SUPFAM" id="SSF51445">
    <property type="entry name" value="(Trans)glycosidases"/>
    <property type="match status" value="1"/>
</dbReference>